<dbReference type="Gene3D" id="4.10.80.30">
    <property type="entry name" value="DNA polymerase, domain 6"/>
    <property type="match status" value="1"/>
</dbReference>
<evidence type="ECO:0000313" key="4">
    <source>
        <dbReference type="Proteomes" id="UP001285921"/>
    </source>
</evidence>
<gene>
    <name evidence="3" type="ORF">PghCCS26_04550</name>
</gene>
<dbReference type="InterPro" id="IPR051056">
    <property type="entry name" value="Glycosyl_Hydrolase_73"/>
</dbReference>
<evidence type="ECO:0000256" key="1">
    <source>
        <dbReference type="ARBA" id="ARBA00022801"/>
    </source>
</evidence>
<keyword evidence="1" id="KW-0378">Hydrolase</keyword>
<accession>A0ABQ6NFJ0</accession>
<dbReference type="PANTHER" id="PTHR33308:SF9">
    <property type="entry name" value="PEPTIDOGLYCAN HYDROLASE FLGJ"/>
    <property type="match status" value="1"/>
</dbReference>
<dbReference type="SMART" id="SM00047">
    <property type="entry name" value="LYZ2"/>
    <property type="match status" value="1"/>
</dbReference>
<comment type="caution">
    <text evidence="3">The sequence shown here is derived from an EMBL/GenBank/DDBJ whole genome shotgun (WGS) entry which is preliminary data.</text>
</comment>
<feature type="domain" description="Mannosyl-glycoprotein endo-beta-N-acetylglucosamidase-like" evidence="2">
    <location>
        <begin position="1"/>
        <end position="154"/>
    </location>
</feature>
<dbReference type="InterPro" id="IPR002901">
    <property type="entry name" value="MGlyc_endo_b_GlcNAc-like_dom"/>
</dbReference>
<dbReference type="PANTHER" id="PTHR33308">
    <property type="entry name" value="PEPTIDOGLYCAN HYDROLASE FLGJ"/>
    <property type="match status" value="1"/>
</dbReference>
<reference evidence="3 4" key="1">
    <citation type="submission" date="2023-05" db="EMBL/GenBank/DDBJ databases">
        <title>Draft genome of Paenibacillus sp. CCS26.</title>
        <authorList>
            <person name="Akita H."/>
            <person name="Shinto Y."/>
            <person name="Kimura Z."/>
        </authorList>
    </citation>
    <scope>NUCLEOTIDE SEQUENCE [LARGE SCALE GENOMIC DNA]</scope>
    <source>
        <strain evidence="3 4">CCS26</strain>
    </source>
</reference>
<evidence type="ECO:0000313" key="3">
    <source>
        <dbReference type="EMBL" id="GMK43328.1"/>
    </source>
</evidence>
<dbReference type="Pfam" id="PF01832">
    <property type="entry name" value="Glucosaminidase"/>
    <property type="match status" value="1"/>
</dbReference>
<sequence length="261" mass="28161">MANLTRSQFIAALVPTVLQVRREGSSIFPSLRLAQCILETGGVIHPWYNLGGIKVGSGTPNAYWHGEAVVKGTWEVVDGTLISMNSSFRAYNSVYHFMKDQDLLFATPRYGRVRAAVTPEQQATMLYVSGYATDPAYPGKLVTLINQYSLKQYDTAFASASSTTMFRSSQTVPILVDGFVAAVGYLEGGTTWVAARALGETLGAAIGWTAGKVTVNGHPLDSRLDISTGYVTVRDLAASLNRKAVWEQATQTVTLKAADLP</sequence>
<name>A0ABQ6NFJ0_9BACL</name>
<dbReference type="Gene3D" id="1.10.530.10">
    <property type="match status" value="1"/>
</dbReference>
<keyword evidence="4" id="KW-1185">Reference proteome</keyword>
<evidence type="ECO:0000259" key="2">
    <source>
        <dbReference type="SMART" id="SM00047"/>
    </source>
</evidence>
<protein>
    <recommendedName>
        <fullName evidence="2">Mannosyl-glycoprotein endo-beta-N-acetylglucosamidase-like domain-containing protein</fullName>
    </recommendedName>
</protein>
<proteinExistence type="predicted"/>
<dbReference type="EMBL" id="BTCL01000001">
    <property type="protein sequence ID" value="GMK43328.1"/>
    <property type="molecule type" value="Genomic_DNA"/>
</dbReference>
<dbReference type="RefSeq" id="WP_317978676.1">
    <property type="nucleotide sequence ID" value="NZ_BTCL01000001.1"/>
</dbReference>
<dbReference type="Proteomes" id="UP001285921">
    <property type="component" value="Unassembled WGS sequence"/>
</dbReference>
<organism evidence="3 4">
    <name type="scientific">Paenibacillus glycanilyticus</name>
    <dbReference type="NCBI Taxonomy" id="126569"/>
    <lineage>
        <taxon>Bacteria</taxon>
        <taxon>Bacillati</taxon>
        <taxon>Bacillota</taxon>
        <taxon>Bacilli</taxon>
        <taxon>Bacillales</taxon>
        <taxon>Paenibacillaceae</taxon>
        <taxon>Paenibacillus</taxon>
    </lineage>
</organism>